<gene>
    <name evidence="1" type="ORF">GCM10007940_22840</name>
</gene>
<reference evidence="1" key="1">
    <citation type="journal article" date="2014" name="Int. J. Syst. Evol. Microbiol.">
        <title>Complete genome sequence of Corynebacterium casei LMG S-19264T (=DSM 44701T), isolated from a smear-ripened cheese.</title>
        <authorList>
            <consortium name="US DOE Joint Genome Institute (JGI-PGF)"/>
            <person name="Walter F."/>
            <person name="Albersmeier A."/>
            <person name="Kalinowski J."/>
            <person name="Ruckert C."/>
        </authorList>
    </citation>
    <scope>NUCLEOTIDE SEQUENCE</scope>
    <source>
        <strain evidence="1">NBRC 108769</strain>
    </source>
</reference>
<dbReference type="AlphaFoldDB" id="A0AA37WFH9"/>
<dbReference type="EMBL" id="BSOH01000014">
    <property type="protein sequence ID" value="GLR17669.1"/>
    <property type="molecule type" value="Genomic_DNA"/>
</dbReference>
<sequence length="217" mass="25070">MLGSCYSPVVFDEAYPKNEPALDAIPEFVQGIFMCESDSTIVTINDRGVYALNVNYFEESIDKINERETCTLIGNEIYFDEIQDCVPVDYISEDSIKGQFSTIDTLFHLNAENIVKTYKGSVVLSSHVDNKEWIISLLSIDSYNNIFYRAINENSELEELAQITGMEQIGVDRNSEPIYKIKPTKAEFEKIFDREDIFIVCEYLMRVNLEEFPYFVY</sequence>
<protein>
    <submittedName>
        <fullName evidence="1">Uncharacterized protein</fullName>
    </submittedName>
</protein>
<comment type="caution">
    <text evidence="1">The sequence shown here is derived from an EMBL/GenBank/DDBJ whole genome shotgun (WGS) entry which is preliminary data.</text>
</comment>
<keyword evidence="2" id="KW-1185">Reference proteome</keyword>
<dbReference type="Proteomes" id="UP001156666">
    <property type="component" value="Unassembled WGS sequence"/>
</dbReference>
<evidence type="ECO:0000313" key="2">
    <source>
        <dbReference type="Proteomes" id="UP001156666"/>
    </source>
</evidence>
<evidence type="ECO:0000313" key="1">
    <source>
        <dbReference type="EMBL" id="GLR17669.1"/>
    </source>
</evidence>
<name>A0AA37WFH9_9BACT</name>
<reference evidence="1" key="2">
    <citation type="submission" date="2023-01" db="EMBL/GenBank/DDBJ databases">
        <title>Draft genome sequence of Portibacter lacus strain NBRC 108769.</title>
        <authorList>
            <person name="Sun Q."/>
            <person name="Mori K."/>
        </authorList>
    </citation>
    <scope>NUCLEOTIDE SEQUENCE</scope>
    <source>
        <strain evidence="1">NBRC 108769</strain>
    </source>
</reference>
<organism evidence="1 2">
    <name type="scientific">Portibacter lacus</name>
    <dbReference type="NCBI Taxonomy" id="1099794"/>
    <lineage>
        <taxon>Bacteria</taxon>
        <taxon>Pseudomonadati</taxon>
        <taxon>Bacteroidota</taxon>
        <taxon>Saprospiria</taxon>
        <taxon>Saprospirales</taxon>
        <taxon>Haliscomenobacteraceae</taxon>
        <taxon>Portibacter</taxon>
    </lineage>
</organism>
<accession>A0AA37WFH9</accession>
<proteinExistence type="predicted"/>